<evidence type="ECO:0008006" key="4">
    <source>
        <dbReference type="Google" id="ProtNLM"/>
    </source>
</evidence>
<sequence length="292" mass="31615">MKQFPSLALTAASILLSSHTFAQQQLNKTAFMKAPESVAVYNNYYYIADIGEGGDPTKKDGNGIIFRMDKKGGSTIFAQGLDAPKGAFVLHHTLFVADVDKVKGYDLDNGKELYNIDLAPASIFLNDITALNDSTLAVSATDVNKIFLVHLGKNPRTEELVYTNPINGANGIVYDAKSKRLYVCGFGNDNKPDGQLGYIDMGAAEKTFTTLTGRLGYYDGLALTANRKTLIFSDWIAFEKKGVILELDLASGKITTLNKEGIAGPADFTLDAGDIITPEMMAGNVLKYSLKK</sequence>
<accession>A0A1I0SBV9</accession>
<protein>
    <recommendedName>
        <fullName evidence="4">SMP-30/Gluconolaconase/LRE-like region-containing protein</fullName>
    </recommendedName>
</protein>
<evidence type="ECO:0000256" key="1">
    <source>
        <dbReference type="SAM" id="SignalP"/>
    </source>
</evidence>
<keyword evidence="3" id="KW-1185">Reference proteome</keyword>
<dbReference type="SUPFAM" id="SSF101898">
    <property type="entry name" value="NHL repeat"/>
    <property type="match status" value="1"/>
</dbReference>
<dbReference type="Proteomes" id="UP000199310">
    <property type="component" value="Unassembled WGS sequence"/>
</dbReference>
<reference evidence="3" key="1">
    <citation type="submission" date="2016-10" db="EMBL/GenBank/DDBJ databases">
        <authorList>
            <person name="Varghese N."/>
            <person name="Submissions S."/>
        </authorList>
    </citation>
    <scope>NUCLEOTIDE SEQUENCE [LARGE SCALE GENOMIC DNA]</scope>
    <source>
        <strain evidence="3">DSM 3695</strain>
    </source>
</reference>
<dbReference type="RefSeq" id="WP_089902046.1">
    <property type="nucleotide sequence ID" value="NZ_FOJG01000002.1"/>
</dbReference>
<dbReference type="STRING" id="29529.SAMN04488122_6023"/>
<dbReference type="EMBL" id="FOJG01000002">
    <property type="protein sequence ID" value="SEW54413.1"/>
    <property type="molecule type" value="Genomic_DNA"/>
</dbReference>
<gene>
    <name evidence="2" type="ORF">SAMN04488122_6023</name>
</gene>
<dbReference type="Gene3D" id="2.120.10.30">
    <property type="entry name" value="TolB, C-terminal domain"/>
    <property type="match status" value="1"/>
</dbReference>
<dbReference type="AlphaFoldDB" id="A0A1I0SBV9"/>
<keyword evidence="1" id="KW-0732">Signal</keyword>
<organism evidence="2 3">
    <name type="scientific">Chitinophaga arvensicola</name>
    <dbReference type="NCBI Taxonomy" id="29529"/>
    <lineage>
        <taxon>Bacteria</taxon>
        <taxon>Pseudomonadati</taxon>
        <taxon>Bacteroidota</taxon>
        <taxon>Chitinophagia</taxon>
        <taxon>Chitinophagales</taxon>
        <taxon>Chitinophagaceae</taxon>
        <taxon>Chitinophaga</taxon>
    </lineage>
</organism>
<feature type="chain" id="PRO_5011749828" description="SMP-30/Gluconolaconase/LRE-like region-containing protein" evidence="1">
    <location>
        <begin position="23"/>
        <end position="292"/>
    </location>
</feature>
<evidence type="ECO:0000313" key="2">
    <source>
        <dbReference type="EMBL" id="SEW54413.1"/>
    </source>
</evidence>
<proteinExistence type="predicted"/>
<name>A0A1I0SBV9_9BACT</name>
<evidence type="ECO:0000313" key="3">
    <source>
        <dbReference type="Proteomes" id="UP000199310"/>
    </source>
</evidence>
<dbReference type="InterPro" id="IPR011042">
    <property type="entry name" value="6-blade_b-propeller_TolB-like"/>
</dbReference>
<dbReference type="OrthoDB" id="7675395at2"/>
<feature type="signal peptide" evidence="1">
    <location>
        <begin position="1"/>
        <end position="22"/>
    </location>
</feature>